<accession>A0AAW1QGK6</accession>
<organism evidence="2 3">
    <name type="scientific">[Myrmecia] bisecta</name>
    <dbReference type="NCBI Taxonomy" id="41462"/>
    <lineage>
        <taxon>Eukaryota</taxon>
        <taxon>Viridiplantae</taxon>
        <taxon>Chlorophyta</taxon>
        <taxon>core chlorophytes</taxon>
        <taxon>Trebouxiophyceae</taxon>
        <taxon>Trebouxiales</taxon>
        <taxon>Trebouxiaceae</taxon>
        <taxon>Myrmecia</taxon>
    </lineage>
</organism>
<evidence type="ECO:0000313" key="2">
    <source>
        <dbReference type="EMBL" id="KAK9820591.1"/>
    </source>
</evidence>
<feature type="transmembrane region" description="Helical" evidence="1">
    <location>
        <begin position="67"/>
        <end position="88"/>
    </location>
</feature>
<dbReference type="Proteomes" id="UP001489004">
    <property type="component" value="Unassembled WGS sequence"/>
</dbReference>
<keyword evidence="1" id="KW-0812">Transmembrane</keyword>
<keyword evidence="1" id="KW-0472">Membrane</keyword>
<keyword evidence="3" id="KW-1185">Reference proteome</keyword>
<feature type="transmembrane region" description="Helical" evidence="1">
    <location>
        <begin position="25"/>
        <end position="47"/>
    </location>
</feature>
<proteinExistence type="predicted"/>
<sequence length="220" mass="24901">MFFPRQRDEIPYLVHLTQTNKISSVLLHALLSLMWVFAASKFAWTYFHTDGDINRTWSISGHVRCLLLLAVYTFVSLAQLTAACMIARQKTFRELLQVEYIKAVVTVTNFASTMTIVMLLIGDEVPISTPVNSIVIQNMLHIFDNVRLKTATYLHMLNFLCFCCMEIDEYMQNPMDTAPLADTVLCLLYGSALPLSVAAYTECQSSSLVHEPKFEDSILA</sequence>
<reference evidence="2 3" key="1">
    <citation type="journal article" date="2024" name="Nat. Commun.">
        <title>Phylogenomics reveals the evolutionary origins of lichenization in chlorophyte algae.</title>
        <authorList>
            <person name="Puginier C."/>
            <person name="Libourel C."/>
            <person name="Otte J."/>
            <person name="Skaloud P."/>
            <person name="Haon M."/>
            <person name="Grisel S."/>
            <person name="Petersen M."/>
            <person name="Berrin J.G."/>
            <person name="Delaux P.M."/>
            <person name="Dal Grande F."/>
            <person name="Keller J."/>
        </authorList>
    </citation>
    <scope>NUCLEOTIDE SEQUENCE [LARGE SCALE GENOMIC DNA]</scope>
    <source>
        <strain evidence="2 3">SAG 2043</strain>
    </source>
</reference>
<evidence type="ECO:0000313" key="3">
    <source>
        <dbReference type="Proteomes" id="UP001489004"/>
    </source>
</evidence>
<dbReference type="EMBL" id="JALJOR010000003">
    <property type="protein sequence ID" value="KAK9820591.1"/>
    <property type="molecule type" value="Genomic_DNA"/>
</dbReference>
<dbReference type="AlphaFoldDB" id="A0AAW1QGK6"/>
<feature type="transmembrane region" description="Helical" evidence="1">
    <location>
        <begin position="100"/>
        <end position="121"/>
    </location>
</feature>
<gene>
    <name evidence="2" type="ORF">WJX72_012033</name>
</gene>
<name>A0AAW1QGK6_9CHLO</name>
<evidence type="ECO:0000256" key="1">
    <source>
        <dbReference type="SAM" id="Phobius"/>
    </source>
</evidence>
<keyword evidence="1" id="KW-1133">Transmembrane helix</keyword>
<protein>
    <submittedName>
        <fullName evidence="2">Uncharacterized protein</fullName>
    </submittedName>
</protein>
<comment type="caution">
    <text evidence="2">The sequence shown here is derived from an EMBL/GenBank/DDBJ whole genome shotgun (WGS) entry which is preliminary data.</text>
</comment>